<keyword evidence="3" id="KW-1185">Reference proteome</keyword>
<dbReference type="SUPFAM" id="SSF52540">
    <property type="entry name" value="P-loop containing nucleoside triphosphate hydrolases"/>
    <property type="match status" value="1"/>
</dbReference>
<dbReference type="Gene3D" id="3.40.50.300">
    <property type="entry name" value="P-loop containing nucleotide triphosphate hydrolases"/>
    <property type="match status" value="1"/>
</dbReference>
<dbReference type="Proteomes" id="UP001215598">
    <property type="component" value="Unassembled WGS sequence"/>
</dbReference>
<feature type="domain" description="DUF7779" evidence="1">
    <location>
        <begin position="219"/>
        <end position="326"/>
    </location>
</feature>
<dbReference type="PANTHER" id="PTHR46082">
    <property type="entry name" value="ATP/GTP-BINDING PROTEIN-RELATED"/>
    <property type="match status" value="1"/>
</dbReference>
<dbReference type="PANTHER" id="PTHR46082:SF6">
    <property type="entry name" value="AAA+ ATPASE DOMAIN-CONTAINING PROTEIN-RELATED"/>
    <property type="match status" value="1"/>
</dbReference>
<dbReference type="InterPro" id="IPR056681">
    <property type="entry name" value="DUF7779"/>
</dbReference>
<dbReference type="SUPFAM" id="SSF48452">
    <property type="entry name" value="TPR-like"/>
    <property type="match status" value="3"/>
</dbReference>
<comment type="caution">
    <text evidence="2">The sequence shown here is derived from an EMBL/GenBank/DDBJ whole genome shotgun (WGS) entry which is preliminary data.</text>
</comment>
<organism evidence="2 3">
    <name type="scientific">Mycena metata</name>
    <dbReference type="NCBI Taxonomy" id="1033252"/>
    <lineage>
        <taxon>Eukaryota</taxon>
        <taxon>Fungi</taxon>
        <taxon>Dikarya</taxon>
        <taxon>Basidiomycota</taxon>
        <taxon>Agaricomycotina</taxon>
        <taxon>Agaricomycetes</taxon>
        <taxon>Agaricomycetidae</taxon>
        <taxon>Agaricales</taxon>
        <taxon>Marasmiineae</taxon>
        <taxon>Mycenaceae</taxon>
        <taxon>Mycena</taxon>
    </lineage>
</organism>
<dbReference type="Gene3D" id="1.25.40.10">
    <property type="entry name" value="Tetratricopeptide repeat domain"/>
    <property type="match status" value="3"/>
</dbReference>
<dbReference type="EMBL" id="JARKIB010000097">
    <property type="protein sequence ID" value="KAJ7741825.1"/>
    <property type="molecule type" value="Genomic_DNA"/>
</dbReference>
<reference evidence="2" key="1">
    <citation type="submission" date="2023-03" db="EMBL/GenBank/DDBJ databases">
        <title>Massive genome expansion in bonnet fungi (Mycena s.s.) driven by repeated elements and novel gene families across ecological guilds.</title>
        <authorList>
            <consortium name="Lawrence Berkeley National Laboratory"/>
            <person name="Harder C.B."/>
            <person name="Miyauchi S."/>
            <person name="Viragh M."/>
            <person name="Kuo A."/>
            <person name="Thoen E."/>
            <person name="Andreopoulos B."/>
            <person name="Lu D."/>
            <person name="Skrede I."/>
            <person name="Drula E."/>
            <person name="Henrissat B."/>
            <person name="Morin E."/>
            <person name="Kohler A."/>
            <person name="Barry K."/>
            <person name="LaButti K."/>
            <person name="Morin E."/>
            <person name="Salamov A."/>
            <person name="Lipzen A."/>
            <person name="Mereny Z."/>
            <person name="Hegedus B."/>
            <person name="Baldrian P."/>
            <person name="Stursova M."/>
            <person name="Weitz H."/>
            <person name="Taylor A."/>
            <person name="Grigoriev I.V."/>
            <person name="Nagy L.G."/>
            <person name="Martin F."/>
            <person name="Kauserud H."/>
        </authorList>
    </citation>
    <scope>NUCLEOTIDE SEQUENCE</scope>
    <source>
        <strain evidence="2">CBHHK182m</strain>
    </source>
</reference>
<sequence>MHQYFTRDSGKQHIFVLHGLGGAGKTQTALKFIAESSRFSDIFLIDASTLDTIDAGLKSIVAAKNTGSTAQDALKYLSSKADEWLLFFDNADDLAINLNTAFPRCNHGNILVTSRNPGLCVYAGSHSVVSDIEETDAINLLLASAAQEATSGNKLMAAEIALCYLPLAIVQSGAFIARSGVLKSYLALYTQNRIQLLSDKPSQSHDDYNWTVYTTWQISFKQLTLPAAKLLQLCSFVHHQEISEKIFSNASKYKCQLYGPSEQELQEPLEFLAQFLGKTGVWDTLHFMELLTELRAYSLINFNTETELFSIHPLVHSWSRSTVPDQKTHHSCMVAIVGMSIASLADEEKGLWLLPHIDSLRQGETHVTPDFNYEYGRIYYNSGRPRIEEGLYIAVLEKRRKVLGDDHPDTLQIIGNLAWTYHKLGQLNKAEELQAVLLKKRSDSFGEEHPDTLRTMANLASTYYHLGWLRKAEELGSAVLEKQKTNCGEDHPDTLWTTVNLANAYRQLGQLSKAEDLQNSVLEKQKRLLGESDPDILFTMDSLSNTYREQGKLEQAQELGMLVLEKQKKHLGEDHPDTLETMDNLTLTHHMLGQLKEAEELAAVAFEKGKAILGENHPETLRAMGNLADTYRALGKFMNAQDLQIEAIEKQKKIIGKEHPDTMRTMGNLAVTYRELGQLEKAEELGAAVLKLCIEVLGDDHPYTLRTMGNLAWTWHKLQRVNNAEELGATTLKKQRAILGDTHPDTLVTQRNLEQIHQEVDILNVPSSWI</sequence>
<gene>
    <name evidence="2" type="ORF">B0H16DRAFT_1323604</name>
</gene>
<name>A0AAD7N1M6_9AGAR</name>
<dbReference type="InterPro" id="IPR053137">
    <property type="entry name" value="NLR-like"/>
</dbReference>
<evidence type="ECO:0000313" key="2">
    <source>
        <dbReference type="EMBL" id="KAJ7741825.1"/>
    </source>
</evidence>
<evidence type="ECO:0000259" key="1">
    <source>
        <dbReference type="Pfam" id="PF25000"/>
    </source>
</evidence>
<evidence type="ECO:0000313" key="3">
    <source>
        <dbReference type="Proteomes" id="UP001215598"/>
    </source>
</evidence>
<dbReference type="Pfam" id="PF13424">
    <property type="entry name" value="TPR_12"/>
    <property type="match status" value="4"/>
</dbReference>
<dbReference type="Pfam" id="PF13374">
    <property type="entry name" value="TPR_10"/>
    <property type="match status" value="1"/>
</dbReference>
<dbReference type="Pfam" id="PF25000">
    <property type="entry name" value="DUF7779"/>
    <property type="match status" value="1"/>
</dbReference>
<accession>A0AAD7N1M6</accession>
<dbReference type="InterPro" id="IPR019734">
    <property type="entry name" value="TPR_rpt"/>
</dbReference>
<dbReference type="AlphaFoldDB" id="A0AAD7N1M6"/>
<dbReference type="InterPro" id="IPR011990">
    <property type="entry name" value="TPR-like_helical_dom_sf"/>
</dbReference>
<protein>
    <recommendedName>
        <fullName evidence="1">DUF7779 domain-containing protein</fullName>
    </recommendedName>
</protein>
<dbReference type="InterPro" id="IPR027417">
    <property type="entry name" value="P-loop_NTPase"/>
</dbReference>
<dbReference type="SMART" id="SM00028">
    <property type="entry name" value="TPR"/>
    <property type="match status" value="5"/>
</dbReference>
<proteinExistence type="predicted"/>